<dbReference type="InterPro" id="IPR019076">
    <property type="entry name" value="Spore_lipoprot_YhcN/YlaJ-like"/>
</dbReference>
<sequence length="181" mass="19780">MSKWLVSALILCLLATGCGTVARNETSPSPQNDNRVKVQQSSPRKKAITSPKQVAAHLEKLAMKVPGVKGAHCVVFKNTAIVGIDVVSTMERSRVGTIKYAVAEAFHKDPYGIDAIVTADMDLSQRLREVQADIKRGRPLAGMAEELADIVGRIVPQLPRDVQPRQAEPDKQDQPKIHKNL</sequence>
<feature type="signal peptide" evidence="2">
    <location>
        <begin position="1"/>
        <end position="22"/>
    </location>
</feature>
<reference evidence="4" key="1">
    <citation type="journal article" date="2019" name="Int. J. Syst. Evol. Microbiol.">
        <title>The Global Catalogue of Microorganisms (GCM) 10K type strain sequencing project: providing services to taxonomists for standard genome sequencing and annotation.</title>
        <authorList>
            <consortium name="The Broad Institute Genomics Platform"/>
            <consortium name="The Broad Institute Genome Sequencing Center for Infectious Disease"/>
            <person name="Wu L."/>
            <person name="Ma J."/>
        </authorList>
    </citation>
    <scope>NUCLEOTIDE SEQUENCE [LARGE SCALE GENOMIC DNA]</scope>
    <source>
        <strain evidence="4">CGMCC 1.3240</strain>
    </source>
</reference>
<dbReference type="EMBL" id="JBHSOW010000080">
    <property type="protein sequence ID" value="MFC5651707.1"/>
    <property type="molecule type" value="Genomic_DNA"/>
</dbReference>
<evidence type="ECO:0000256" key="1">
    <source>
        <dbReference type="SAM" id="MobiDB-lite"/>
    </source>
</evidence>
<evidence type="ECO:0000313" key="4">
    <source>
        <dbReference type="Proteomes" id="UP001596047"/>
    </source>
</evidence>
<feature type="region of interest" description="Disordered" evidence="1">
    <location>
        <begin position="158"/>
        <end position="181"/>
    </location>
</feature>
<protein>
    <submittedName>
        <fullName evidence="3">YhcN/YlaJ family sporulation lipoprotein</fullName>
    </submittedName>
</protein>
<dbReference type="RefSeq" id="WP_379190336.1">
    <property type="nucleotide sequence ID" value="NZ_JBHSOW010000080.1"/>
</dbReference>
<dbReference type="PROSITE" id="PS51257">
    <property type="entry name" value="PROKAR_LIPOPROTEIN"/>
    <property type="match status" value="1"/>
</dbReference>
<feature type="compositionally biased region" description="Polar residues" evidence="1">
    <location>
        <begin position="24"/>
        <end position="42"/>
    </location>
</feature>
<feature type="region of interest" description="Disordered" evidence="1">
    <location>
        <begin position="24"/>
        <end position="50"/>
    </location>
</feature>
<name>A0ABW0W379_9BACL</name>
<accession>A0ABW0W379</accession>
<dbReference type="Proteomes" id="UP001596047">
    <property type="component" value="Unassembled WGS sequence"/>
</dbReference>
<gene>
    <name evidence="3" type="ORF">ACFPYJ_21830</name>
</gene>
<feature type="compositionally biased region" description="Basic and acidic residues" evidence="1">
    <location>
        <begin position="167"/>
        <end position="181"/>
    </location>
</feature>
<keyword evidence="2" id="KW-0732">Signal</keyword>
<organism evidence="3 4">
    <name type="scientific">Paenibacillus solisilvae</name>
    <dbReference type="NCBI Taxonomy" id="2486751"/>
    <lineage>
        <taxon>Bacteria</taxon>
        <taxon>Bacillati</taxon>
        <taxon>Bacillota</taxon>
        <taxon>Bacilli</taxon>
        <taxon>Bacillales</taxon>
        <taxon>Paenibacillaceae</taxon>
        <taxon>Paenibacillus</taxon>
    </lineage>
</organism>
<dbReference type="InterPro" id="IPR014247">
    <property type="entry name" value="Spore_lipoprot_YhcN/YlaJ"/>
</dbReference>
<keyword evidence="3" id="KW-0449">Lipoprotein</keyword>
<keyword evidence="4" id="KW-1185">Reference proteome</keyword>
<proteinExistence type="predicted"/>
<comment type="caution">
    <text evidence="3">The sequence shown here is derived from an EMBL/GenBank/DDBJ whole genome shotgun (WGS) entry which is preliminary data.</text>
</comment>
<evidence type="ECO:0000256" key="2">
    <source>
        <dbReference type="SAM" id="SignalP"/>
    </source>
</evidence>
<dbReference type="Pfam" id="PF09580">
    <property type="entry name" value="Spore_YhcN_YlaJ"/>
    <property type="match status" value="1"/>
</dbReference>
<dbReference type="NCBIfam" id="TIGR02898">
    <property type="entry name" value="spore_YhcN_YlaJ"/>
    <property type="match status" value="1"/>
</dbReference>
<feature type="chain" id="PRO_5046439225" evidence="2">
    <location>
        <begin position="23"/>
        <end position="181"/>
    </location>
</feature>
<evidence type="ECO:0000313" key="3">
    <source>
        <dbReference type="EMBL" id="MFC5651707.1"/>
    </source>
</evidence>